<dbReference type="OrthoDB" id="8559161at2"/>
<feature type="transmembrane region" description="Helical" evidence="5">
    <location>
        <begin position="40"/>
        <end position="59"/>
    </location>
</feature>
<dbReference type="EMBL" id="CP029346">
    <property type="protein sequence ID" value="AWL08918.1"/>
    <property type="molecule type" value="Genomic_DNA"/>
</dbReference>
<evidence type="ECO:0000313" key="6">
    <source>
        <dbReference type="EMBL" id="AWL08918.1"/>
    </source>
</evidence>
<keyword evidence="5" id="KW-1003">Cell membrane</keyword>
<evidence type="ECO:0000256" key="3">
    <source>
        <dbReference type="ARBA" id="ARBA00022989"/>
    </source>
</evidence>
<dbReference type="PANTHER" id="PTHR43701:SF2">
    <property type="entry name" value="MEMBRANE TRANSPORTER PROTEIN YJNA-RELATED"/>
    <property type="match status" value="1"/>
</dbReference>
<feature type="transmembrane region" description="Helical" evidence="5">
    <location>
        <begin position="161"/>
        <end position="185"/>
    </location>
</feature>
<keyword evidence="4 5" id="KW-0472">Membrane</keyword>
<accession>A0A2S2DU47</accession>
<keyword evidence="3 5" id="KW-1133">Transmembrane helix</keyword>
<dbReference type="GO" id="GO:0005886">
    <property type="term" value="C:plasma membrane"/>
    <property type="evidence" value="ECO:0007669"/>
    <property type="project" value="UniProtKB-SubCell"/>
</dbReference>
<dbReference type="AlphaFoldDB" id="A0A2S2DU47"/>
<dbReference type="InterPro" id="IPR002781">
    <property type="entry name" value="TM_pro_TauE-like"/>
</dbReference>
<evidence type="ECO:0000256" key="2">
    <source>
        <dbReference type="ARBA" id="ARBA00022692"/>
    </source>
</evidence>
<feature type="transmembrane region" description="Helical" evidence="5">
    <location>
        <begin position="251"/>
        <end position="270"/>
    </location>
</feature>
<evidence type="ECO:0000256" key="4">
    <source>
        <dbReference type="ARBA" id="ARBA00023136"/>
    </source>
</evidence>
<evidence type="ECO:0000313" key="7">
    <source>
        <dbReference type="Proteomes" id="UP000245468"/>
    </source>
</evidence>
<protein>
    <recommendedName>
        <fullName evidence="5">Probable membrane transporter protein</fullName>
    </recommendedName>
</protein>
<evidence type="ECO:0000256" key="5">
    <source>
        <dbReference type="RuleBase" id="RU363041"/>
    </source>
</evidence>
<dbReference type="InterPro" id="IPR051598">
    <property type="entry name" value="TSUP/Inactive_protease-like"/>
</dbReference>
<keyword evidence="2 5" id="KW-0812">Transmembrane</keyword>
<proteinExistence type="inferred from homology"/>
<dbReference type="KEGG" id="psez:HME7025_01054"/>
<feature type="transmembrane region" description="Helical" evidence="5">
    <location>
        <begin position="6"/>
        <end position="33"/>
    </location>
</feature>
<dbReference type="Pfam" id="PF01925">
    <property type="entry name" value="TauE"/>
    <property type="match status" value="1"/>
</dbReference>
<dbReference type="PANTHER" id="PTHR43701">
    <property type="entry name" value="MEMBRANE TRANSPORTER PROTEIN MJ0441-RELATED"/>
    <property type="match status" value="1"/>
</dbReference>
<feature type="transmembrane region" description="Helical" evidence="5">
    <location>
        <begin position="216"/>
        <end position="239"/>
    </location>
</feature>
<dbReference type="RefSeq" id="WP_109322634.1">
    <property type="nucleotide sequence ID" value="NZ_CP029346.1"/>
</dbReference>
<evidence type="ECO:0000256" key="1">
    <source>
        <dbReference type="ARBA" id="ARBA00004141"/>
    </source>
</evidence>
<keyword evidence="7" id="KW-1185">Reference proteome</keyword>
<feature type="transmembrane region" description="Helical" evidence="5">
    <location>
        <begin position="110"/>
        <end position="128"/>
    </location>
</feature>
<gene>
    <name evidence="6" type="ORF">HME7025_01054</name>
</gene>
<name>A0A2S2DU47_9BACT</name>
<dbReference type="Proteomes" id="UP000245468">
    <property type="component" value="Chromosome"/>
</dbReference>
<sequence length="273" mass="29035">MEIIGYFASLLIGISLGLIGGGGSILTVPVLVYLFGINPILATAYSLFIVGASSLVGAFPKYKQGLVNLKTAIIFGIPSIISVYATRKLIVPLIPTDIFQIGDLMITKSILMMVLFAILMVAASISMIRGNCENCGKEGSEDQEIKAQTFNYPVILLEGSVVGLLTGLVGAGGGFLIIPALVVLSKLPMKQAVGTSLLIIAMKSLIGFTGDLGHQIIDWPLLLTITGLAIAGIFIGDKFSKNVDNDKLKRGFGWFVLIMGIYILIQQLAFPLK</sequence>
<comment type="similarity">
    <text evidence="5">Belongs to the 4-toluene sulfonate uptake permease (TSUP) (TC 2.A.102) family.</text>
</comment>
<reference evidence="7" key="1">
    <citation type="submission" date="2018-05" db="EMBL/GenBank/DDBJ databases">
        <title>Pseudarcicella sp. HME7025 Genome sequencing and assembly.</title>
        <authorList>
            <person name="Kim H."/>
            <person name="Kang H."/>
            <person name="Joh K."/>
        </authorList>
    </citation>
    <scope>NUCLEOTIDE SEQUENCE [LARGE SCALE GENOMIC DNA]</scope>
    <source>
        <strain evidence="7">HME7025</strain>
    </source>
</reference>
<comment type="subcellular location">
    <subcellularLocation>
        <location evidence="5">Cell membrane</location>
        <topology evidence="5">Multi-pass membrane protein</topology>
    </subcellularLocation>
    <subcellularLocation>
        <location evidence="1">Membrane</location>
        <topology evidence="1">Multi-pass membrane protein</topology>
    </subcellularLocation>
</comment>
<organism evidence="6 7">
    <name type="scientific">Aquirufa nivalisilvae</name>
    <dbReference type="NCBI Taxonomy" id="2516557"/>
    <lineage>
        <taxon>Bacteria</taxon>
        <taxon>Pseudomonadati</taxon>
        <taxon>Bacteroidota</taxon>
        <taxon>Cytophagia</taxon>
        <taxon>Cytophagales</taxon>
        <taxon>Flectobacillaceae</taxon>
        <taxon>Aquirufa</taxon>
    </lineage>
</organism>
<feature type="transmembrane region" description="Helical" evidence="5">
    <location>
        <begin position="71"/>
        <end position="90"/>
    </location>
</feature>